<dbReference type="GO" id="GO:0051117">
    <property type="term" value="F:ATPase binding"/>
    <property type="evidence" value="ECO:0000318"/>
    <property type="project" value="GO_Central"/>
</dbReference>
<keyword evidence="7 8" id="KW-0472">Membrane</keyword>
<evidence type="ECO:0000256" key="2">
    <source>
        <dbReference type="ARBA" id="ARBA00009904"/>
    </source>
</evidence>
<dbReference type="Pfam" id="PF01496">
    <property type="entry name" value="V_ATPase_I"/>
    <property type="match status" value="2"/>
</dbReference>
<dbReference type="PhylomeDB" id="E9HY70"/>
<dbReference type="STRING" id="6669.E9HY70"/>
<keyword evidence="10" id="KW-1185">Reference proteome</keyword>
<dbReference type="OrthoDB" id="10264220at2759"/>
<protein>
    <recommendedName>
        <fullName evidence="8">V-type proton ATPase subunit a</fullName>
    </recommendedName>
</protein>
<evidence type="ECO:0000256" key="1">
    <source>
        <dbReference type="ARBA" id="ARBA00004141"/>
    </source>
</evidence>
<keyword evidence="3 8" id="KW-0813">Transport</keyword>
<dbReference type="GO" id="GO:0007035">
    <property type="term" value="P:vacuolar acidification"/>
    <property type="evidence" value="ECO:0000318"/>
    <property type="project" value="GO_Central"/>
</dbReference>
<dbReference type="HOGENOM" id="CLU_005230_2_1_1"/>
<organism evidence="9 10">
    <name type="scientific">Daphnia pulex</name>
    <name type="common">Water flea</name>
    <dbReference type="NCBI Taxonomy" id="6669"/>
    <lineage>
        <taxon>Eukaryota</taxon>
        <taxon>Metazoa</taxon>
        <taxon>Ecdysozoa</taxon>
        <taxon>Arthropoda</taxon>
        <taxon>Crustacea</taxon>
        <taxon>Branchiopoda</taxon>
        <taxon>Diplostraca</taxon>
        <taxon>Cladocera</taxon>
        <taxon>Anomopoda</taxon>
        <taxon>Daphniidae</taxon>
        <taxon>Daphnia</taxon>
    </lineage>
</organism>
<evidence type="ECO:0000256" key="7">
    <source>
        <dbReference type="ARBA" id="ARBA00023136"/>
    </source>
</evidence>
<dbReference type="KEGG" id="dpx:DAPPUDRAFT_119325"/>
<dbReference type="OMA" id="IFKWCYY"/>
<evidence type="ECO:0000256" key="4">
    <source>
        <dbReference type="ARBA" id="ARBA00022692"/>
    </source>
</evidence>
<evidence type="ECO:0000256" key="6">
    <source>
        <dbReference type="ARBA" id="ARBA00023065"/>
    </source>
</evidence>
<dbReference type="EMBL" id="GL733117">
    <property type="protein sequence ID" value="EFX63311.1"/>
    <property type="molecule type" value="Genomic_DNA"/>
</dbReference>
<evidence type="ECO:0000256" key="8">
    <source>
        <dbReference type="RuleBase" id="RU361189"/>
    </source>
</evidence>
<keyword evidence="5 8" id="KW-1133">Transmembrane helix</keyword>
<name>E9HY70_DAPPU</name>
<dbReference type="Proteomes" id="UP000000305">
    <property type="component" value="Unassembled WGS sequence"/>
</dbReference>
<keyword evidence="4 8" id="KW-0812">Transmembrane</keyword>
<evidence type="ECO:0000256" key="3">
    <source>
        <dbReference type="ARBA" id="ARBA00022448"/>
    </source>
</evidence>
<evidence type="ECO:0000256" key="5">
    <source>
        <dbReference type="ARBA" id="ARBA00022989"/>
    </source>
</evidence>
<dbReference type="GO" id="GO:0046961">
    <property type="term" value="F:proton-transporting ATPase activity, rotational mechanism"/>
    <property type="evidence" value="ECO:0007669"/>
    <property type="project" value="InterPro"/>
</dbReference>
<dbReference type="GO" id="GO:0016471">
    <property type="term" value="C:vacuolar proton-transporting V-type ATPase complex"/>
    <property type="evidence" value="ECO:0000318"/>
    <property type="project" value="GO_Central"/>
</dbReference>
<sequence length="474" mass="54057">MPEYCFIQGCPNHYRGKKTLGATTNVTDPTKSRLFRVPKDDILKKIWSEKIPRTVITRESLMETESMTRALIPEDVTSRQVVSPQNLGFVAGVILRERLFDDAGHGLLMTLFALWMVVKEKPLAAKKIQSEIWVICFAGRYIMLLMGLFSIYAGFIYNDVFSKGVNIFGSAYKVNLTDHELQHHHSGMLVPNEANNHYRQTPYPFGVDPIWMLAENKIPYLNAYKMKISIIFGVVHMGFGVILGIWNHRGSYPWMCTFDSHHLYWHGTVQVRDDTVALDGCENYMYPGQETLQKVMIITAVLVVPILLFGKPILFKMEMNKAKNHAVNYFLSDYLDVFSKLPIFIQTLHNHNGTAEGEDVEVAGVPQTENHEGGDEPHEFSDVMIHQAIHTIEYVLGSVSHTASYLRLWALSLAHSQLSEVLWLMVLRKGLMFQDWYGGVILYFIFAAWAALTVSILVLMEGLSAFLHTLRLHW</sequence>
<comment type="subcellular location">
    <subcellularLocation>
        <location evidence="1">Membrane</location>
        <topology evidence="1">Multi-pass membrane protein</topology>
    </subcellularLocation>
</comment>
<proteinExistence type="inferred from homology"/>
<feature type="transmembrane region" description="Helical" evidence="8">
    <location>
        <begin position="436"/>
        <end position="460"/>
    </location>
</feature>
<dbReference type="GO" id="GO:0033179">
    <property type="term" value="C:proton-transporting V-type ATPase, V0 domain"/>
    <property type="evidence" value="ECO:0007669"/>
    <property type="project" value="InterPro"/>
</dbReference>
<dbReference type="PANTHER" id="PTHR11629">
    <property type="entry name" value="VACUOLAR PROTON ATPASES"/>
    <property type="match status" value="1"/>
</dbReference>
<comment type="function">
    <text evidence="8">Essential component of the vacuolar proton pump (V-ATPase), a multimeric enzyme that catalyzes the translocation of protons across the membranes. Required for assembly and activity of the V-ATPase.</text>
</comment>
<evidence type="ECO:0000313" key="9">
    <source>
        <dbReference type="EMBL" id="EFX63311.1"/>
    </source>
</evidence>
<accession>E9HY70</accession>
<dbReference type="GO" id="GO:0005886">
    <property type="term" value="C:plasma membrane"/>
    <property type="evidence" value="ECO:0000318"/>
    <property type="project" value="GO_Central"/>
</dbReference>
<feature type="transmembrane region" description="Helical" evidence="8">
    <location>
        <begin position="138"/>
        <end position="157"/>
    </location>
</feature>
<feature type="transmembrane region" description="Helical" evidence="8">
    <location>
        <begin position="228"/>
        <end position="246"/>
    </location>
</feature>
<reference evidence="9 10" key="1">
    <citation type="journal article" date="2011" name="Science">
        <title>The ecoresponsive genome of Daphnia pulex.</title>
        <authorList>
            <person name="Colbourne J.K."/>
            <person name="Pfrender M.E."/>
            <person name="Gilbert D."/>
            <person name="Thomas W.K."/>
            <person name="Tucker A."/>
            <person name="Oakley T.H."/>
            <person name="Tokishita S."/>
            <person name="Aerts A."/>
            <person name="Arnold G.J."/>
            <person name="Basu M.K."/>
            <person name="Bauer D.J."/>
            <person name="Caceres C.E."/>
            <person name="Carmel L."/>
            <person name="Casola C."/>
            <person name="Choi J.H."/>
            <person name="Detter J.C."/>
            <person name="Dong Q."/>
            <person name="Dusheyko S."/>
            <person name="Eads B.D."/>
            <person name="Frohlich T."/>
            <person name="Geiler-Samerotte K.A."/>
            <person name="Gerlach D."/>
            <person name="Hatcher P."/>
            <person name="Jogdeo S."/>
            <person name="Krijgsveld J."/>
            <person name="Kriventseva E.V."/>
            <person name="Kultz D."/>
            <person name="Laforsch C."/>
            <person name="Lindquist E."/>
            <person name="Lopez J."/>
            <person name="Manak J.R."/>
            <person name="Muller J."/>
            <person name="Pangilinan J."/>
            <person name="Patwardhan R.P."/>
            <person name="Pitluck S."/>
            <person name="Pritham E.J."/>
            <person name="Rechtsteiner A."/>
            <person name="Rho M."/>
            <person name="Rogozin I.B."/>
            <person name="Sakarya O."/>
            <person name="Salamov A."/>
            <person name="Schaack S."/>
            <person name="Shapiro H."/>
            <person name="Shiga Y."/>
            <person name="Skalitzky C."/>
            <person name="Smith Z."/>
            <person name="Souvorov A."/>
            <person name="Sung W."/>
            <person name="Tang Z."/>
            <person name="Tsuchiya D."/>
            <person name="Tu H."/>
            <person name="Vos H."/>
            <person name="Wang M."/>
            <person name="Wolf Y.I."/>
            <person name="Yamagata H."/>
            <person name="Yamada T."/>
            <person name="Ye Y."/>
            <person name="Shaw J.R."/>
            <person name="Andrews J."/>
            <person name="Crease T.J."/>
            <person name="Tang H."/>
            <person name="Lucas S.M."/>
            <person name="Robertson H.M."/>
            <person name="Bork P."/>
            <person name="Koonin E.V."/>
            <person name="Zdobnov E.M."/>
            <person name="Grigoriev I.V."/>
            <person name="Lynch M."/>
            <person name="Boore J.L."/>
        </authorList>
    </citation>
    <scope>NUCLEOTIDE SEQUENCE [LARGE SCALE GENOMIC DNA]</scope>
</reference>
<keyword evidence="8" id="KW-0375">Hydrogen ion transport</keyword>
<dbReference type="eggNOG" id="KOG2189">
    <property type="taxonomic scope" value="Eukaryota"/>
</dbReference>
<feature type="transmembrane region" description="Helical" evidence="8">
    <location>
        <begin position="295"/>
        <end position="314"/>
    </location>
</feature>
<dbReference type="InParanoid" id="E9HY70"/>
<keyword evidence="6 8" id="KW-0406">Ion transport</keyword>
<comment type="similarity">
    <text evidence="2 8">Belongs to the V-ATPase 116 kDa subunit family.</text>
</comment>
<dbReference type="PANTHER" id="PTHR11629:SF63">
    <property type="entry name" value="V-TYPE PROTON ATPASE SUBUNIT A"/>
    <property type="match status" value="1"/>
</dbReference>
<evidence type="ECO:0000313" key="10">
    <source>
        <dbReference type="Proteomes" id="UP000000305"/>
    </source>
</evidence>
<gene>
    <name evidence="9" type="ORF">DAPPUDRAFT_119325</name>
</gene>
<dbReference type="AlphaFoldDB" id="E9HY70"/>
<dbReference type="InterPro" id="IPR002490">
    <property type="entry name" value="V-ATPase_116kDa_su"/>
</dbReference>